<dbReference type="Proteomes" id="UP000676169">
    <property type="component" value="Chromosome"/>
</dbReference>
<gene>
    <name evidence="1" type="ORF">KBB96_11345</name>
</gene>
<evidence type="ECO:0000313" key="2">
    <source>
        <dbReference type="Proteomes" id="UP000676169"/>
    </source>
</evidence>
<dbReference type="KEGG" id="lamb:KBB96_11345"/>
<dbReference type="RefSeq" id="WP_211629556.1">
    <property type="nucleotide sequence ID" value="NZ_CP073100.1"/>
</dbReference>
<accession>A0A975G532</accession>
<protein>
    <submittedName>
        <fullName evidence="1">Uncharacterized protein</fullName>
    </submittedName>
</protein>
<sequence length="356" mass="39731">MKDPIRPWFKALEGLGEYIGIRFGKVNPETNEVEWIFLPHTEYDGIGAFAHLMREGGVKMNQLPQITHPAPLNWTSFLRLVPRMMGPRRRLKWKPLPQGPALDNAQQPPPAVAWHVFTEEDSAKLRRASRLANVSVNSLLLKYLDRAVRADLENPSSAIPWMIPVNMRGKVTQDSDVANHASYIGIRIFASESVKDVHRHIYDALGKGQHCGNWKALNATGWTSEATKQKMLNMDRATLQWSLGGFSNLGVWDREKAITAETCQGPWLFSPPVLSSQLVGAGCITFQGRLSLTLQIHPDLTTSPEVAAKWMRTWVREIEFDFPAFWPAENATAVPTQGHIHSFPGALPASSARTGS</sequence>
<evidence type="ECO:0000313" key="1">
    <source>
        <dbReference type="EMBL" id="QUE49467.1"/>
    </source>
</evidence>
<organism evidence="1 2">
    <name type="scientific">Luteolibacter ambystomatis</name>
    <dbReference type="NCBI Taxonomy" id="2824561"/>
    <lineage>
        <taxon>Bacteria</taxon>
        <taxon>Pseudomonadati</taxon>
        <taxon>Verrucomicrobiota</taxon>
        <taxon>Verrucomicrobiia</taxon>
        <taxon>Verrucomicrobiales</taxon>
        <taxon>Verrucomicrobiaceae</taxon>
        <taxon>Luteolibacter</taxon>
    </lineage>
</organism>
<dbReference type="AlphaFoldDB" id="A0A975G532"/>
<dbReference type="EMBL" id="CP073100">
    <property type="protein sequence ID" value="QUE49467.1"/>
    <property type="molecule type" value="Genomic_DNA"/>
</dbReference>
<dbReference type="Gene3D" id="3.30.559.30">
    <property type="entry name" value="Nonribosomal peptide synthetase, condensation domain"/>
    <property type="match status" value="1"/>
</dbReference>
<reference evidence="1" key="1">
    <citation type="submission" date="2021-04" db="EMBL/GenBank/DDBJ databases">
        <title>Luteolibacter sp. 32A isolated from the skin of an Anderson's salamander (Ambystoma andersonii).</title>
        <authorList>
            <person name="Spergser J."/>
            <person name="Busse H.-J."/>
        </authorList>
    </citation>
    <scope>NUCLEOTIDE SEQUENCE</scope>
    <source>
        <strain evidence="1">32A</strain>
    </source>
</reference>
<name>A0A975G532_9BACT</name>
<dbReference type="SUPFAM" id="SSF52777">
    <property type="entry name" value="CoA-dependent acyltransferases"/>
    <property type="match status" value="1"/>
</dbReference>
<proteinExistence type="predicted"/>
<keyword evidence="2" id="KW-1185">Reference proteome</keyword>